<dbReference type="Proteomes" id="UP001595803">
    <property type="component" value="Unassembled WGS sequence"/>
</dbReference>
<sequence length="465" mass="49535">MTVRSRSITLSTLLLGSLTLSGCAPLLYSSDTRVQDTRTFRAVPPTLTATPGATLTQGVMPGIQGQAAYAIEVPDRWNGTLVMYTHGYAGTGADVKVQVPALREYWLSQGYAWAASSYSSNYYDVRAGVEDTNALALAFPRLTGKATPGKYVIVGFSMGGHVAGAAVEAETMQTARNRVTYAAAMPMCGVMDQDYEFQWLGDYTAAAAQLAGTSSGAYPDTTFQKRLPETLGKLFTSFSGPVWQENDGAGAKLRDLARSLTGGERPVFTLGFRLGGYQQAVLSTGGSDGTLTGILPRNLYSNQGVTYRWTTGDPTADETAFNAALPRTAAANEPNPPRWDGVRWLPRVQGQISVPVLTMHTTGDFYVPFRHQQLYRQHVNAQGHGDLLVQRSIRAAGHCEFTAAELVEGFGALMTWQTTGQKPAGDDVTTPAVIADPNYGCAYTRGTRAGVAPCPGAAPAPAGSM</sequence>
<proteinExistence type="predicted"/>
<dbReference type="RefSeq" id="WP_322473014.1">
    <property type="nucleotide sequence ID" value="NZ_JBHRZG010000016.1"/>
</dbReference>
<dbReference type="PROSITE" id="PS51257">
    <property type="entry name" value="PROKAR_LIPOPROTEIN"/>
    <property type="match status" value="1"/>
</dbReference>
<evidence type="ECO:0000313" key="2">
    <source>
        <dbReference type="Proteomes" id="UP001595803"/>
    </source>
</evidence>
<organism evidence="1 2">
    <name type="scientific">Deinococcus rufus</name>
    <dbReference type="NCBI Taxonomy" id="2136097"/>
    <lineage>
        <taxon>Bacteria</taxon>
        <taxon>Thermotogati</taxon>
        <taxon>Deinococcota</taxon>
        <taxon>Deinococci</taxon>
        <taxon>Deinococcales</taxon>
        <taxon>Deinococcaceae</taxon>
        <taxon>Deinococcus</taxon>
    </lineage>
</organism>
<keyword evidence="1" id="KW-0378">Hydrolase</keyword>
<keyword evidence="2" id="KW-1185">Reference proteome</keyword>
<protein>
    <submittedName>
        <fullName evidence="1">Alpha/beta hydrolase</fullName>
    </submittedName>
</protein>
<comment type="caution">
    <text evidence="1">The sequence shown here is derived from an EMBL/GenBank/DDBJ whole genome shotgun (WGS) entry which is preliminary data.</text>
</comment>
<accession>A0ABV7Z947</accession>
<dbReference type="EMBL" id="JBHRZG010000016">
    <property type="protein sequence ID" value="MFC3833922.1"/>
    <property type="molecule type" value="Genomic_DNA"/>
</dbReference>
<dbReference type="InterPro" id="IPR029058">
    <property type="entry name" value="AB_hydrolase_fold"/>
</dbReference>
<reference evidence="2" key="1">
    <citation type="journal article" date="2019" name="Int. J. Syst. Evol. Microbiol.">
        <title>The Global Catalogue of Microorganisms (GCM) 10K type strain sequencing project: providing services to taxonomists for standard genome sequencing and annotation.</title>
        <authorList>
            <consortium name="The Broad Institute Genomics Platform"/>
            <consortium name="The Broad Institute Genome Sequencing Center for Infectious Disease"/>
            <person name="Wu L."/>
            <person name="Ma J."/>
        </authorList>
    </citation>
    <scope>NUCLEOTIDE SEQUENCE [LARGE SCALE GENOMIC DNA]</scope>
    <source>
        <strain evidence="2">CCTCC AB 2017081</strain>
    </source>
</reference>
<dbReference type="Gene3D" id="3.40.50.1820">
    <property type="entry name" value="alpha/beta hydrolase"/>
    <property type="match status" value="1"/>
</dbReference>
<evidence type="ECO:0000313" key="1">
    <source>
        <dbReference type="EMBL" id="MFC3833922.1"/>
    </source>
</evidence>
<dbReference type="SUPFAM" id="SSF53474">
    <property type="entry name" value="alpha/beta-Hydrolases"/>
    <property type="match status" value="1"/>
</dbReference>
<name>A0ABV7Z947_9DEIO</name>
<dbReference type="GO" id="GO:0016787">
    <property type="term" value="F:hydrolase activity"/>
    <property type="evidence" value="ECO:0007669"/>
    <property type="project" value="UniProtKB-KW"/>
</dbReference>
<gene>
    <name evidence="1" type="ORF">ACFOSB_13725</name>
</gene>